<reference evidence="9 10" key="1">
    <citation type="submission" date="2019-02" db="EMBL/GenBank/DDBJ databases">
        <title>Deep-cultivation of Planctomycetes and their phenomic and genomic characterization uncovers novel biology.</title>
        <authorList>
            <person name="Wiegand S."/>
            <person name="Jogler M."/>
            <person name="Boedeker C."/>
            <person name="Pinto D."/>
            <person name="Vollmers J."/>
            <person name="Rivas-Marin E."/>
            <person name="Kohn T."/>
            <person name="Peeters S.H."/>
            <person name="Heuer A."/>
            <person name="Rast P."/>
            <person name="Oberbeckmann S."/>
            <person name="Bunk B."/>
            <person name="Jeske O."/>
            <person name="Meyerdierks A."/>
            <person name="Storesund J.E."/>
            <person name="Kallscheuer N."/>
            <person name="Luecker S."/>
            <person name="Lage O.M."/>
            <person name="Pohl T."/>
            <person name="Merkel B.J."/>
            <person name="Hornburger P."/>
            <person name="Mueller R.-W."/>
            <person name="Bruemmer F."/>
            <person name="Labrenz M."/>
            <person name="Spormann A.M."/>
            <person name="Op den Camp H."/>
            <person name="Overmann J."/>
            <person name="Amann R."/>
            <person name="Jetten M.S.M."/>
            <person name="Mascher T."/>
            <person name="Medema M.H."/>
            <person name="Devos D.P."/>
            <person name="Kaster A.-K."/>
            <person name="Ovreas L."/>
            <person name="Rohde M."/>
            <person name="Galperin M.Y."/>
            <person name="Jogler C."/>
        </authorList>
    </citation>
    <scope>NUCLEOTIDE SEQUENCE [LARGE SCALE GENOMIC DNA]</scope>
    <source>
        <strain evidence="9 10">SV_7m_r</strain>
    </source>
</reference>
<evidence type="ECO:0000256" key="5">
    <source>
        <dbReference type="ARBA" id="ARBA00023136"/>
    </source>
</evidence>
<feature type="transmembrane region" description="Helical" evidence="7">
    <location>
        <begin position="546"/>
        <end position="563"/>
    </location>
</feature>
<feature type="compositionally biased region" description="Basic and acidic residues" evidence="6">
    <location>
        <begin position="226"/>
        <end position="237"/>
    </location>
</feature>
<keyword evidence="4 7" id="KW-1133">Transmembrane helix</keyword>
<evidence type="ECO:0000313" key="10">
    <source>
        <dbReference type="Proteomes" id="UP000315003"/>
    </source>
</evidence>
<keyword evidence="10" id="KW-1185">Reference proteome</keyword>
<evidence type="ECO:0000256" key="7">
    <source>
        <dbReference type="SAM" id="Phobius"/>
    </source>
</evidence>
<name>A0A517SQ28_9BACT</name>
<feature type="transmembrane region" description="Helical" evidence="7">
    <location>
        <begin position="522"/>
        <end position="540"/>
    </location>
</feature>
<feature type="compositionally biased region" description="Low complexity" evidence="6">
    <location>
        <begin position="252"/>
        <end position="264"/>
    </location>
</feature>
<dbReference type="RefSeq" id="WP_145269223.1">
    <property type="nucleotide sequence ID" value="NZ_CP036272.1"/>
</dbReference>
<gene>
    <name evidence="9" type="primary">mleN</name>
    <name evidence="9" type="ORF">SV7mr_07160</name>
</gene>
<feature type="transmembrane region" description="Helical" evidence="7">
    <location>
        <begin position="201"/>
        <end position="217"/>
    </location>
</feature>
<evidence type="ECO:0000256" key="1">
    <source>
        <dbReference type="ARBA" id="ARBA00004651"/>
    </source>
</evidence>
<dbReference type="AlphaFoldDB" id="A0A517SQ28"/>
<dbReference type="PANTHER" id="PTHR43478:SF1">
    <property type="entry name" value="NA+_H+ ANTIPORTER NHAC-LIKE C-TERMINAL DOMAIN-CONTAINING PROTEIN"/>
    <property type="match status" value="1"/>
</dbReference>
<dbReference type="PANTHER" id="PTHR43478">
    <property type="entry name" value="NA+/H+ ANTIPORTER-RELATED"/>
    <property type="match status" value="1"/>
</dbReference>
<evidence type="ECO:0000259" key="8">
    <source>
        <dbReference type="Pfam" id="PF03553"/>
    </source>
</evidence>
<evidence type="ECO:0000256" key="2">
    <source>
        <dbReference type="ARBA" id="ARBA00022475"/>
    </source>
</evidence>
<feature type="transmembrane region" description="Helical" evidence="7">
    <location>
        <begin position="72"/>
        <end position="97"/>
    </location>
</feature>
<dbReference type="EMBL" id="CP036272">
    <property type="protein sequence ID" value="QDT58227.1"/>
    <property type="molecule type" value="Genomic_DNA"/>
</dbReference>
<proteinExistence type="predicted"/>
<feature type="transmembrane region" description="Helical" evidence="7">
    <location>
        <begin position="294"/>
        <end position="316"/>
    </location>
</feature>
<feature type="transmembrane region" description="Helical" evidence="7">
    <location>
        <begin position="421"/>
        <end position="439"/>
    </location>
</feature>
<evidence type="ECO:0000256" key="6">
    <source>
        <dbReference type="SAM" id="MobiDB-lite"/>
    </source>
</evidence>
<feature type="transmembrane region" description="Helical" evidence="7">
    <location>
        <begin position="381"/>
        <end position="401"/>
    </location>
</feature>
<feature type="transmembrane region" description="Helical" evidence="7">
    <location>
        <begin position="345"/>
        <end position="369"/>
    </location>
</feature>
<keyword evidence="5 7" id="KW-0472">Membrane</keyword>
<dbReference type="OrthoDB" id="9762978at2"/>
<dbReference type="GO" id="GO:0005886">
    <property type="term" value="C:plasma membrane"/>
    <property type="evidence" value="ECO:0007669"/>
    <property type="project" value="UniProtKB-SubCell"/>
</dbReference>
<comment type="subcellular location">
    <subcellularLocation>
        <location evidence="1">Cell membrane</location>
        <topology evidence="1">Multi-pass membrane protein</topology>
    </subcellularLocation>
</comment>
<sequence>MEPTFTSLLPPLLAIVLAVATRRVLLPLTAGVALGCLLVVKEGEPWYQALITFYETIKWTITDGSHLRVLQFSLLLGAMVGVLEIGGAMASFIAGVAKRIKGRRGAQSLVALSGLAIFFDDYANTLLVGGTMRSTTDRFKVSRSKLAYLVDSTAAPVAGLSLISTWAVTEIMYMEDGLKDAGVEGASAGFQLFLESIPYRFYPWLALVMVFLIALTGRDYGPMKAEEEKAVGGRADQDEPADQDGGKQEFKSTTASADDSQSTSELRRGLGEIYAEVVQTERPQQLIAHQGTGVAWVPTLIPVIVCILTVIGVMVYTGYQQVGPQSEEVSMLRYIGALLGECDSYLALVIGGGAGWLVALGAHLSAWSCPAKRLLFGSLRGAAQMLPAMAILWLAWSLSHLTEKEFLNTGGYLASLLNESLNATLLPSVVFVVAGLVAFSTGTSWGTMAILTPLSVSLAIQMQQVAGAGLDPSGAICVATAGSVLAGAIFGDHCSPISDTTVLSSRASGCDHVAHVRTQAPYALTVAAISIVLGTVPAAFGVSPWLLLLLGSVALWAVVRFIGRTTDEACPAKAG</sequence>
<dbReference type="Pfam" id="PF03553">
    <property type="entry name" value="Na_H_antiporter"/>
    <property type="match status" value="1"/>
</dbReference>
<dbReference type="Proteomes" id="UP000315003">
    <property type="component" value="Chromosome"/>
</dbReference>
<keyword evidence="2" id="KW-1003">Cell membrane</keyword>
<organism evidence="9 10">
    <name type="scientific">Stieleria bergensis</name>
    <dbReference type="NCBI Taxonomy" id="2528025"/>
    <lineage>
        <taxon>Bacteria</taxon>
        <taxon>Pseudomonadati</taxon>
        <taxon>Planctomycetota</taxon>
        <taxon>Planctomycetia</taxon>
        <taxon>Pirellulales</taxon>
        <taxon>Pirellulaceae</taxon>
        <taxon>Stieleria</taxon>
    </lineage>
</organism>
<evidence type="ECO:0000256" key="4">
    <source>
        <dbReference type="ARBA" id="ARBA00022989"/>
    </source>
</evidence>
<protein>
    <submittedName>
        <fullName evidence="9">Malate-2H(+)/Na(+)-lactate antiporter</fullName>
    </submittedName>
</protein>
<dbReference type="InterPro" id="IPR018461">
    <property type="entry name" value="Na/H_Antiport_NhaC-like_C"/>
</dbReference>
<evidence type="ECO:0000313" key="9">
    <source>
        <dbReference type="EMBL" id="QDT58227.1"/>
    </source>
</evidence>
<evidence type="ECO:0000256" key="3">
    <source>
        <dbReference type="ARBA" id="ARBA00022692"/>
    </source>
</evidence>
<keyword evidence="3 7" id="KW-0812">Transmembrane</keyword>
<feature type="transmembrane region" description="Helical" evidence="7">
    <location>
        <begin position="146"/>
        <end position="168"/>
    </location>
</feature>
<feature type="region of interest" description="Disordered" evidence="6">
    <location>
        <begin position="226"/>
        <end position="264"/>
    </location>
</feature>
<accession>A0A517SQ28</accession>
<feature type="domain" description="Na+/H+ antiporter NhaC-like C-terminal" evidence="8">
    <location>
        <begin position="157"/>
        <end position="533"/>
    </location>
</feature>